<feature type="compositionally biased region" description="Basic and acidic residues" evidence="1">
    <location>
        <begin position="284"/>
        <end position="294"/>
    </location>
</feature>
<dbReference type="Gene3D" id="1.10.167.10">
    <property type="entry name" value="Regulator of G-protein Signalling 4, domain 2"/>
    <property type="match status" value="1"/>
</dbReference>
<evidence type="ECO:0000256" key="1">
    <source>
        <dbReference type="SAM" id="MobiDB-lite"/>
    </source>
</evidence>
<dbReference type="PANTHER" id="PTHR10845:SF192">
    <property type="entry name" value="DOUBLE HIT, ISOFORM B"/>
    <property type="match status" value="1"/>
</dbReference>
<proteinExistence type="predicted"/>
<feature type="region of interest" description="Disordered" evidence="1">
    <location>
        <begin position="273"/>
        <end position="299"/>
    </location>
</feature>
<organism evidence="3">
    <name type="scientific">Lotharella globosa</name>
    <dbReference type="NCBI Taxonomy" id="91324"/>
    <lineage>
        <taxon>Eukaryota</taxon>
        <taxon>Sar</taxon>
        <taxon>Rhizaria</taxon>
        <taxon>Cercozoa</taxon>
        <taxon>Chlorarachniophyceae</taxon>
        <taxon>Lotharella</taxon>
    </lineage>
</organism>
<dbReference type="PANTHER" id="PTHR10845">
    <property type="entry name" value="REGULATOR OF G PROTEIN SIGNALING"/>
    <property type="match status" value="1"/>
</dbReference>
<dbReference type="InterPro" id="IPR016137">
    <property type="entry name" value="RGS"/>
</dbReference>
<name>A0A7S3Z3W4_9EUKA</name>
<dbReference type="InterPro" id="IPR036305">
    <property type="entry name" value="RGS_sf"/>
</dbReference>
<dbReference type="SMART" id="SM00315">
    <property type="entry name" value="RGS"/>
    <property type="match status" value="1"/>
</dbReference>
<dbReference type="Pfam" id="PF00615">
    <property type="entry name" value="RGS"/>
    <property type="match status" value="1"/>
</dbReference>
<dbReference type="InterPro" id="IPR044926">
    <property type="entry name" value="RGS_subdomain_2"/>
</dbReference>
<evidence type="ECO:0000259" key="2">
    <source>
        <dbReference type="PROSITE" id="PS50132"/>
    </source>
</evidence>
<feature type="region of interest" description="Disordered" evidence="1">
    <location>
        <begin position="72"/>
        <end position="113"/>
    </location>
</feature>
<dbReference type="SUPFAM" id="SSF48097">
    <property type="entry name" value="Regulator of G-protein signaling, RGS"/>
    <property type="match status" value="1"/>
</dbReference>
<sequence length="313" mass="34941">MSSPQAAGADPVELAVRRATKDLTETVKRLAGSHGALMSKITELEVKVQDLSGRLRRAQMVRKAQRIIMKKRKDAIRRQRLRGRSPGADATVGEEDDQKSSKNKKKNSPRRELRAIMSHPQSFSVFQRFCEKEDCGSYPHFYKKVHEFLDECDSTLEDLAQLMAAGLDPMALFAPPNPPDPSLQLAKTIFFDYIVQGSPHEVGLSKGLVQRLSNNIHKLLRAVDHQTLSDVRADLEDAQTEVFAFLANYTFPRFQSSESTYAACKAIIQPASRQGSGGSLARRGGGEEDTKNKADSTQSGLMDMLKRRFPFQM</sequence>
<accession>A0A7S3Z3W4</accession>
<gene>
    <name evidence="3" type="ORF">LGLO00237_LOCUS22404</name>
</gene>
<feature type="compositionally biased region" description="Basic residues" evidence="1">
    <location>
        <begin position="72"/>
        <end position="83"/>
    </location>
</feature>
<dbReference type="AlphaFoldDB" id="A0A7S3Z3W4"/>
<dbReference type="EMBL" id="HBIV01031425">
    <property type="protein sequence ID" value="CAE0670764.1"/>
    <property type="molecule type" value="Transcribed_RNA"/>
</dbReference>
<feature type="domain" description="RGS" evidence="2">
    <location>
        <begin position="112"/>
        <end position="258"/>
    </location>
</feature>
<evidence type="ECO:0000313" key="3">
    <source>
        <dbReference type="EMBL" id="CAE0670764.1"/>
    </source>
</evidence>
<protein>
    <recommendedName>
        <fullName evidence="2">RGS domain-containing protein</fullName>
    </recommendedName>
</protein>
<dbReference type="PROSITE" id="PS50132">
    <property type="entry name" value="RGS"/>
    <property type="match status" value="1"/>
</dbReference>
<reference evidence="3" key="1">
    <citation type="submission" date="2021-01" db="EMBL/GenBank/DDBJ databases">
        <authorList>
            <person name="Corre E."/>
            <person name="Pelletier E."/>
            <person name="Niang G."/>
            <person name="Scheremetjew M."/>
            <person name="Finn R."/>
            <person name="Kale V."/>
            <person name="Holt S."/>
            <person name="Cochrane G."/>
            <person name="Meng A."/>
            <person name="Brown T."/>
            <person name="Cohen L."/>
        </authorList>
    </citation>
    <scope>NUCLEOTIDE SEQUENCE</scope>
    <source>
        <strain evidence="3">CCCM811</strain>
    </source>
</reference>